<dbReference type="GO" id="GO:0016152">
    <property type="term" value="F:mercury (II) reductase (NADP+) activity"/>
    <property type="evidence" value="ECO:0007669"/>
    <property type="project" value="UniProtKB-EC"/>
</dbReference>
<dbReference type="RefSeq" id="WP_005977863.1">
    <property type="nucleotide sequence ID" value="NZ_CABKNW010000002.1"/>
</dbReference>
<evidence type="ECO:0000256" key="8">
    <source>
        <dbReference type="PIRSR" id="PIRSR000350-2"/>
    </source>
</evidence>
<evidence type="ECO:0000256" key="10">
    <source>
        <dbReference type="PIRSR" id="PIRSR000350-4"/>
    </source>
</evidence>
<evidence type="ECO:0000256" key="5">
    <source>
        <dbReference type="ARBA" id="ARBA00023002"/>
    </source>
</evidence>
<dbReference type="KEGG" id="ful:C4N20_13250"/>
<evidence type="ECO:0000256" key="6">
    <source>
        <dbReference type="ARBA" id="ARBA00023157"/>
    </source>
</evidence>
<dbReference type="InterPro" id="IPR023753">
    <property type="entry name" value="FAD/NAD-binding_dom"/>
</dbReference>
<dbReference type="InterPro" id="IPR016156">
    <property type="entry name" value="FAD/NAD-linked_Rdtase_dimer_sf"/>
</dbReference>
<name>A0AAX2J9Q3_9FUSO</name>
<protein>
    <submittedName>
        <fullName evidence="14">Mercuric reductase</fullName>
        <ecNumber evidence="14">1.16.1.1</ecNumber>
    </submittedName>
</protein>
<feature type="binding site" evidence="9">
    <location>
        <position position="304"/>
    </location>
    <ligand>
        <name>FAD</name>
        <dbReference type="ChEBI" id="CHEBI:57692"/>
    </ligand>
</feature>
<dbReference type="Pfam" id="PF07992">
    <property type="entry name" value="Pyr_redox_2"/>
    <property type="match status" value="1"/>
</dbReference>
<accession>A0AAX2J9Q3</accession>
<dbReference type="EC" id="1.16.1.1" evidence="14"/>
<evidence type="ECO:0000313" key="14">
    <source>
        <dbReference type="EMBL" id="SQJ01800.1"/>
    </source>
</evidence>
<comment type="cofactor">
    <cofactor evidence="9">
        <name>FAD</name>
        <dbReference type="ChEBI" id="CHEBI:57692"/>
    </cofactor>
    <text evidence="9">Binds 1 FAD per subunit.</text>
</comment>
<feature type="domain" description="Pyridine nucleotide-disulphide oxidoreductase dimerisation" evidence="12">
    <location>
        <begin position="340"/>
        <end position="446"/>
    </location>
</feature>
<dbReference type="FunFam" id="3.30.390.30:FF:000001">
    <property type="entry name" value="Dihydrolipoyl dehydrogenase"/>
    <property type="match status" value="1"/>
</dbReference>
<keyword evidence="4" id="KW-0521">NADP</keyword>
<feature type="binding site" evidence="9">
    <location>
        <position position="263"/>
    </location>
    <ligand>
        <name>NAD(+)</name>
        <dbReference type="ChEBI" id="CHEBI:57540"/>
    </ligand>
</feature>
<dbReference type="Pfam" id="PF02852">
    <property type="entry name" value="Pyr_redox_dim"/>
    <property type="match status" value="1"/>
</dbReference>
<organism evidence="14 15">
    <name type="scientific">Fusobacterium ulcerans</name>
    <dbReference type="NCBI Taxonomy" id="861"/>
    <lineage>
        <taxon>Bacteria</taxon>
        <taxon>Fusobacteriati</taxon>
        <taxon>Fusobacteriota</taxon>
        <taxon>Fusobacteriia</taxon>
        <taxon>Fusobacteriales</taxon>
        <taxon>Fusobacteriaceae</taxon>
        <taxon>Fusobacterium</taxon>
    </lineage>
</organism>
<evidence type="ECO:0000256" key="11">
    <source>
        <dbReference type="RuleBase" id="RU003691"/>
    </source>
</evidence>
<keyword evidence="6" id="KW-1015">Disulfide bond</keyword>
<dbReference type="SUPFAM" id="SSF55424">
    <property type="entry name" value="FAD/NAD-linked reductases, dimerisation (C-terminal) domain"/>
    <property type="match status" value="1"/>
</dbReference>
<proteinExistence type="inferred from homology"/>
<evidence type="ECO:0000259" key="13">
    <source>
        <dbReference type="Pfam" id="PF07992"/>
    </source>
</evidence>
<dbReference type="InterPro" id="IPR012999">
    <property type="entry name" value="Pyr_OxRdtase_I_AS"/>
</dbReference>
<keyword evidence="3 9" id="KW-0274">FAD</keyword>
<feature type="binding site" evidence="9">
    <location>
        <position position="52"/>
    </location>
    <ligand>
        <name>FAD</name>
        <dbReference type="ChEBI" id="CHEBI:57692"/>
    </ligand>
</feature>
<feature type="binding site" evidence="9">
    <location>
        <begin position="177"/>
        <end position="184"/>
    </location>
    <ligand>
        <name>NAD(+)</name>
        <dbReference type="ChEBI" id="CHEBI:57540"/>
    </ligand>
</feature>
<feature type="binding site" evidence="9">
    <location>
        <position position="111"/>
    </location>
    <ligand>
        <name>FAD</name>
        <dbReference type="ChEBI" id="CHEBI:57692"/>
    </ligand>
</feature>
<evidence type="ECO:0000256" key="3">
    <source>
        <dbReference type="ARBA" id="ARBA00022827"/>
    </source>
</evidence>
<keyword evidence="2 11" id="KW-0285">Flavoprotein</keyword>
<dbReference type="Proteomes" id="UP000249008">
    <property type="component" value="Chromosome 1"/>
</dbReference>
<keyword evidence="7 11" id="KW-0676">Redox-active center</keyword>
<dbReference type="AlphaFoldDB" id="A0AAX2J9Q3"/>
<dbReference type="GO" id="GO:0016668">
    <property type="term" value="F:oxidoreductase activity, acting on a sulfur group of donors, NAD(P) as acceptor"/>
    <property type="evidence" value="ECO:0007669"/>
    <property type="project" value="InterPro"/>
</dbReference>
<dbReference type="PRINTS" id="PR00411">
    <property type="entry name" value="PNDRDTASEI"/>
</dbReference>
<keyword evidence="9" id="KW-0520">NAD</keyword>
<dbReference type="GeneID" id="78455786"/>
<evidence type="ECO:0000313" key="15">
    <source>
        <dbReference type="Proteomes" id="UP000249008"/>
    </source>
</evidence>
<dbReference type="EMBL" id="LS483487">
    <property type="protein sequence ID" value="SQJ01800.1"/>
    <property type="molecule type" value="Genomic_DNA"/>
</dbReference>
<keyword evidence="9" id="KW-0547">Nucleotide-binding</keyword>
<dbReference type="GO" id="GO:0050660">
    <property type="term" value="F:flavin adenine dinucleotide binding"/>
    <property type="evidence" value="ECO:0007669"/>
    <property type="project" value="TreeGrafter"/>
</dbReference>
<dbReference type="GO" id="GO:0003955">
    <property type="term" value="F:NAD(P)H dehydrogenase (quinone) activity"/>
    <property type="evidence" value="ECO:0007669"/>
    <property type="project" value="TreeGrafter"/>
</dbReference>
<dbReference type="InterPro" id="IPR001100">
    <property type="entry name" value="Pyr_nuc-diS_OxRdtase"/>
</dbReference>
<evidence type="ECO:0000256" key="2">
    <source>
        <dbReference type="ARBA" id="ARBA00022630"/>
    </source>
</evidence>
<feature type="active site" description="Proton acceptor" evidence="8">
    <location>
        <position position="437"/>
    </location>
</feature>
<dbReference type="PANTHER" id="PTHR43014:SF4">
    <property type="entry name" value="PYRIDINE NUCLEOTIDE-DISULFIDE OXIDOREDUCTASE RCLA-RELATED"/>
    <property type="match status" value="1"/>
</dbReference>
<dbReference type="InterPro" id="IPR004099">
    <property type="entry name" value="Pyr_nucl-diS_OxRdtase_dimer"/>
</dbReference>
<feature type="disulfide bond" description="Redox-active" evidence="10">
    <location>
        <begin position="43"/>
        <end position="48"/>
    </location>
</feature>
<dbReference type="SUPFAM" id="SSF51905">
    <property type="entry name" value="FAD/NAD(P)-binding domain"/>
    <property type="match status" value="1"/>
</dbReference>
<sequence length="452" mass="50614">MKNYDAVVIGFGKGGKTLAGQMADKGWKVAVIEKSDKMYGGTCINVGCIPTKYLINEAAKNKFKKLNSFEEYAKEYKNIIENKNGLISLFRKKNYDNLNDKENIDIYTGEGSFVNKKVIEVKMKDEVIQIKGERIFINTGAETVIPPIKGLRESRYVYDSEAIMELKELPKKLVIIGGGYIGLEYADMYNNFGSEVVVIEGSPLFIAREDREIADEIKKVMERKGIKFILGAKVAEILENEVKYEKDGKIESVIGNAVLVAVGRKPNIKGLKLENAGVKVTERGAVETDDNLHTSADGIWAMGDVHGGLQFTYTSLDDSRIIYNELFGDKKYTLKDRGPVPYTVFIEPQFSRIGMTEEEALQKGYKVKTSKILAANPRMKIYGETDGLLKAVVDAETGKILGASLFFRQSGEVINNIRLVMMAEKDYTFLRDGIFTHPTMSETLNDLFDQIK</sequence>
<evidence type="ECO:0000256" key="9">
    <source>
        <dbReference type="PIRSR" id="PIRSR000350-3"/>
    </source>
</evidence>
<evidence type="ECO:0000256" key="7">
    <source>
        <dbReference type="ARBA" id="ARBA00023284"/>
    </source>
</evidence>
<comment type="similarity">
    <text evidence="1 11">Belongs to the class-I pyridine nucleotide-disulfide oxidoreductase family.</text>
</comment>
<feature type="domain" description="FAD/NAD(P)-binding" evidence="13">
    <location>
        <begin position="4"/>
        <end position="315"/>
    </location>
</feature>
<dbReference type="PIRSF" id="PIRSF000350">
    <property type="entry name" value="Mercury_reductase_MerA"/>
    <property type="match status" value="1"/>
</dbReference>
<dbReference type="PANTHER" id="PTHR43014">
    <property type="entry name" value="MERCURIC REDUCTASE"/>
    <property type="match status" value="1"/>
</dbReference>
<dbReference type="Gene3D" id="3.30.390.30">
    <property type="match status" value="1"/>
</dbReference>
<gene>
    <name evidence="14" type="primary">merA</name>
    <name evidence="14" type="ORF">NCTC12112_01214</name>
</gene>
<dbReference type="Gene3D" id="3.50.50.60">
    <property type="entry name" value="FAD/NAD(P)-binding domain"/>
    <property type="match status" value="2"/>
</dbReference>
<evidence type="ECO:0000259" key="12">
    <source>
        <dbReference type="Pfam" id="PF02852"/>
    </source>
</evidence>
<dbReference type="PROSITE" id="PS00076">
    <property type="entry name" value="PYRIDINE_REDOX_1"/>
    <property type="match status" value="1"/>
</dbReference>
<feature type="binding site" evidence="9">
    <location>
        <position position="200"/>
    </location>
    <ligand>
        <name>NAD(+)</name>
        <dbReference type="ChEBI" id="CHEBI:57540"/>
    </ligand>
</feature>
<evidence type="ECO:0000256" key="4">
    <source>
        <dbReference type="ARBA" id="ARBA00022857"/>
    </source>
</evidence>
<dbReference type="PRINTS" id="PR00368">
    <property type="entry name" value="FADPNR"/>
</dbReference>
<reference evidence="14 15" key="1">
    <citation type="submission" date="2018-06" db="EMBL/GenBank/DDBJ databases">
        <authorList>
            <consortium name="Pathogen Informatics"/>
            <person name="Doyle S."/>
        </authorList>
    </citation>
    <scope>NUCLEOTIDE SEQUENCE [LARGE SCALE GENOMIC DNA]</scope>
    <source>
        <strain evidence="14 15">NCTC12112</strain>
    </source>
</reference>
<keyword evidence="5 11" id="KW-0560">Oxidoreductase</keyword>
<dbReference type="InterPro" id="IPR036188">
    <property type="entry name" value="FAD/NAD-bd_sf"/>
</dbReference>
<evidence type="ECO:0000256" key="1">
    <source>
        <dbReference type="ARBA" id="ARBA00007532"/>
    </source>
</evidence>